<dbReference type="GO" id="GO:0003700">
    <property type="term" value="F:DNA-binding transcription factor activity"/>
    <property type="evidence" value="ECO:0007669"/>
    <property type="project" value="InterPro"/>
</dbReference>
<comment type="subcellular location">
    <subcellularLocation>
        <location evidence="1">Nucleus</location>
    </subcellularLocation>
</comment>
<dbReference type="EMBL" id="HBIW01014908">
    <property type="protein sequence ID" value="CAE0697399.1"/>
    <property type="molecule type" value="Transcribed_RNA"/>
</dbReference>
<dbReference type="GO" id="GO:0005634">
    <property type="term" value="C:nucleus"/>
    <property type="evidence" value="ECO:0007669"/>
    <property type="project" value="UniProtKB-SubCell"/>
</dbReference>
<dbReference type="AlphaFoldDB" id="A0A7S3ZXR4"/>
<dbReference type="PANTHER" id="PTHR10015:SF206">
    <property type="entry name" value="HSF-TYPE DNA-BINDING DOMAIN-CONTAINING PROTEIN"/>
    <property type="match status" value="1"/>
</dbReference>
<feature type="region of interest" description="Disordered" evidence="5">
    <location>
        <begin position="118"/>
        <end position="319"/>
    </location>
</feature>
<dbReference type="Pfam" id="PF00447">
    <property type="entry name" value="HSF_DNA-bind"/>
    <property type="match status" value="1"/>
</dbReference>
<feature type="compositionally biased region" description="Low complexity" evidence="5">
    <location>
        <begin position="295"/>
        <end position="314"/>
    </location>
</feature>
<feature type="compositionally biased region" description="Low complexity" evidence="5">
    <location>
        <begin position="118"/>
        <end position="129"/>
    </location>
</feature>
<dbReference type="GO" id="GO:0043565">
    <property type="term" value="F:sequence-specific DNA binding"/>
    <property type="evidence" value="ECO:0007669"/>
    <property type="project" value="InterPro"/>
</dbReference>
<comment type="similarity">
    <text evidence="4">Belongs to the HSF family.</text>
</comment>
<feature type="compositionally biased region" description="Low complexity" evidence="5">
    <location>
        <begin position="156"/>
        <end position="167"/>
    </location>
</feature>
<keyword evidence="2" id="KW-0238">DNA-binding</keyword>
<accession>A0A7S3ZXR4</accession>
<evidence type="ECO:0000256" key="1">
    <source>
        <dbReference type="ARBA" id="ARBA00004123"/>
    </source>
</evidence>
<keyword evidence="3" id="KW-0539">Nucleus</keyword>
<reference evidence="7" key="1">
    <citation type="submission" date="2021-01" db="EMBL/GenBank/DDBJ databases">
        <authorList>
            <person name="Corre E."/>
            <person name="Pelletier E."/>
            <person name="Niang G."/>
            <person name="Scheremetjew M."/>
            <person name="Finn R."/>
            <person name="Kale V."/>
            <person name="Holt S."/>
            <person name="Cochrane G."/>
            <person name="Meng A."/>
            <person name="Brown T."/>
            <person name="Cohen L."/>
        </authorList>
    </citation>
    <scope>NUCLEOTIDE SEQUENCE</scope>
    <source>
        <strain evidence="7">CCMP1756</strain>
    </source>
</reference>
<evidence type="ECO:0000256" key="4">
    <source>
        <dbReference type="RuleBase" id="RU004020"/>
    </source>
</evidence>
<feature type="compositionally biased region" description="Polar residues" evidence="5">
    <location>
        <begin position="182"/>
        <end position="193"/>
    </location>
</feature>
<dbReference type="InterPro" id="IPR036390">
    <property type="entry name" value="WH_DNA-bd_sf"/>
</dbReference>
<dbReference type="PANTHER" id="PTHR10015">
    <property type="entry name" value="HEAT SHOCK TRANSCRIPTION FACTOR"/>
    <property type="match status" value="1"/>
</dbReference>
<dbReference type="SMART" id="SM00415">
    <property type="entry name" value="HSF"/>
    <property type="match status" value="1"/>
</dbReference>
<dbReference type="SUPFAM" id="SSF46785">
    <property type="entry name" value="Winged helix' DNA-binding domain"/>
    <property type="match status" value="1"/>
</dbReference>
<organism evidence="7">
    <name type="scientific">Pelagomonas calceolata</name>
    <dbReference type="NCBI Taxonomy" id="35677"/>
    <lineage>
        <taxon>Eukaryota</taxon>
        <taxon>Sar</taxon>
        <taxon>Stramenopiles</taxon>
        <taxon>Ochrophyta</taxon>
        <taxon>Pelagophyceae</taxon>
        <taxon>Pelagomonadales</taxon>
        <taxon>Pelagomonadaceae</taxon>
        <taxon>Pelagomonas</taxon>
    </lineage>
</organism>
<feature type="compositionally biased region" description="Gly residues" evidence="5">
    <location>
        <begin position="229"/>
        <end position="241"/>
    </location>
</feature>
<dbReference type="InterPro" id="IPR036388">
    <property type="entry name" value="WH-like_DNA-bd_sf"/>
</dbReference>
<evidence type="ECO:0000313" key="7">
    <source>
        <dbReference type="EMBL" id="CAE0697399.1"/>
    </source>
</evidence>
<gene>
    <name evidence="7" type="ORF">PCAL00307_LOCUS12835</name>
</gene>
<evidence type="ECO:0000259" key="6">
    <source>
        <dbReference type="SMART" id="SM00415"/>
    </source>
</evidence>
<evidence type="ECO:0000256" key="5">
    <source>
        <dbReference type="SAM" id="MobiDB-lite"/>
    </source>
</evidence>
<feature type="compositionally biased region" description="Basic and acidic residues" evidence="5">
    <location>
        <begin position="243"/>
        <end position="253"/>
    </location>
</feature>
<feature type="domain" description="HSF-type DNA-binding" evidence="6">
    <location>
        <begin position="10"/>
        <end position="247"/>
    </location>
</feature>
<protein>
    <recommendedName>
        <fullName evidence="6">HSF-type DNA-binding domain-containing protein</fullName>
    </recommendedName>
</protein>
<evidence type="ECO:0000256" key="3">
    <source>
        <dbReference type="ARBA" id="ARBA00023242"/>
    </source>
</evidence>
<proteinExistence type="inferred from homology"/>
<sequence>MASTAKRKTSPASFLLKLREVLAREDPAVISWDGDGKITIGDPKRLGDEVLTRYFRHGNFSSFQRQLNYFGYYKVQGKGRLSACVYTNDALAAAEGGPPDLPVDALLALKRKSSREGAAAAAANDPARGFGSGGGGAPPFTRGALKEEGAANGKTAPSSPSRSSASAERCGWGVAFKPSAPSPGSNAPKSAGSSPLKPRDRGGGCTGGASSNKDRRPPPKKKASCAGGARPGGGGGGGGGFKEIMRRNREAAAKKAAAGGGAAPKPKPKPAPAPAAAPSWKKPEPKAASPPPVMPRAAAAAPAMPQRAAPSSSATNGAAGVEARLSAIEAKLDKIMAKLGI</sequence>
<name>A0A7S3ZXR4_9STRA</name>
<dbReference type="Gene3D" id="1.10.10.10">
    <property type="entry name" value="Winged helix-like DNA-binding domain superfamily/Winged helix DNA-binding domain"/>
    <property type="match status" value="1"/>
</dbReference>
<dbReference type="InterPro" id="IPR000232">
    <property type="entry name" value="HSF_DNA-bd"/>
</dbReference>
<evidence type="ECO:0000256" key="2">
    <source>
        <dbReference type="ARBA" id="ARBA00023125"/>
    </source>
</evidence>